<feature type="transmembrane region" description="Helical" evidence="2">
    <location>
        <begin position="95"/>
        <end position="112"/>
    </location>
</feature>
<keyword evidence="5" id="KW-1185">Reference proteome</keyword>
<sequence length="114" mass="12201">MATAKSTSTSSTKAANDAVNASDIEADIQRIREDIAALAGSLKNYGSGKSQEYKSRATAAGEDLTQMSQDALDDLTRELKSYERAVTDEVRRHPLRSLGIAAGVGFLIAALIRR</sequence>
<keyword evidence="1" id="KW-0175">Coiled coil</keyword>
<feature type="domain" description="DUF883" evidence="3">
    <location>
        <begin position="90"/>
        <end position="112"/>
    </location>
</feature>
<dbReference type="InterPro" id="IPR043605">
    <property type="entry name" value="DUF883_C"/>
</dbReference>
<evidence type="ECO:0000259" key="3">
    <source>
        <dbReference type="Pfam" id="PF19029"/>
    </source>
</evidence>
<protein>
    <submittedName>
        <fullName evidence="4">ElaB/YqjD/DUF883 family membrane-anchored ribosome-binding protein</fullName>
    </submittedName>
</protein>
<gene>
    <name evidence="4" type="ORF">JM93_04360</name>
</gene>
<dbReference type="AlphaFoldDB" id="A0A562SE27"/>
<proteinExistence type="predicted"/>
<keyword evidence="2" id="KW-0472">Membrane</keyword>
<accession>A0A562SE27</accession>
<evidence type="ECO:0000256" key="1">
    <source>
        <dbReference type="SAM" id="Coils"/>
    </source>
</evidence>
<dbReference type="RefSeq" id="WP_145347646.1">
    <property type="nucleotide sequence ID" value="NZ_SMLY01000046.1"/>
</dbReference>
<keyword evidence="2" id="KW-1133">Transmembrane helix</keyword>
<evidence type="ECO:0000256" key="2">
    <source>
        <dbReference type="SAM" id="Phobius"/>
    </source>
</evidence>
<feature type="coiled-coil region" evidence="1">
    <location>
        <begin position="65"/>
        <end position="92"/>
    </location>
</feature>
<dbReference type="Pfam" id="PF19029">
    <property type="entry name" value="DUF883_C"/>
    <property type="match status" value="1"/>
</dbReference>
<keyword evidence="2" id="KW-0812">Transmembrane</keyword>
<evidence type="ECO:0000313" key="4">
    <source>
        <dbReference type="EMBL" id="TWI79521.1"/>
    </source>
</evidence>
<dbReference type="OrthoDB" id="8373403at2"/>
<reference evidence="4 5" key="1">
    <citation type="submission" date="2019-07" db="EMBL/GenBank/DDBJ databases">
        <title>Genomic Encyclopedia of Archaeal and Bacterial Type Strains, Phase II (KMG-II): from individual species to whole genera.</title>
        <authorList>
            <person name="Goeker M."/>
        </authorList>
    </citation>
    <scope>NUCLEOTIDE SEQUENCE [LARGE SCALE GENOMIC DNA]</scope>
    <source>
        <strain evidence="4 5">ATCC BAA-252</strain>
    </source>
</reference>
<comment type="caution">
    <text evidence="4">The sequence shown here is derived from an EMBL/GenBank/DDBJ whole genome shotgun (WGS) entry which is preliminary data.</text>
</comment>
<dbReference type="Proteomes" id="UP000320593">
    <property type="component" value="Unassembled WGS sequence"/>
</dbReference>
<organism evidence="4 5">
    <name type="scientific">Roseibium hamelinense</name>
    <dbReference type="NCBI Taxonomy" id="150831"/>
    <lineage>
        <taxon>Bacteria</taxon>
        <taxon>Pseudomonadati</taxon>
        <taxon>Pseudomonadota</taxon>
        <taxon>Alphaproteobacteria</taxon>
        <taxon>Hyphomicrobiales</taxon>
        <taxon>Stappiaceae</taxon>
        <taxon>Roseibium</taxon>
    </lineage>
</organism>
<evidence type="ECO:0000313" key="5">
    <source>
        <dbReference type="Proteomes" id="UP000320593"/>
    </source>
</evidence>
<name>A0A562SE27_9HYPH</name>
<dbReference type="EMBL" id="VLLF01000015">
    <property type="protein sequence ID" value="TWI79521.1"/>
    <property type="molecule type" value="Genomic_DNA"/>
</dbReference>